<sequence length="311" mass="30212">MKTMKFTLRSVSFAAAIVLSGAAMAAPGGADITITPPANGGFVIKNNAGNAERFRVMETGDVYLPNLPNTTEAGSVACYDDATGRLGKCAAGAIVGSPGPTGATGATGPAGVTGATGATGQAGPTGPTGPIGLAGPTGQTGAQGPIGATGLQGPTGATGDIGLPGPTGPTGPAGAGGTTATSMAAHNTSAPVIAVILGGTNIPLPNEQSISSFNSDGTNTVFTILSSGRYRIKYSIKITNSLPLSARVIVNGAQVSSLTEINNAGVSKFDGESILNMAAGDTMSLQFFGMLGAVTLQSGAGATLIAEKLSD</sequence>
<accession>A0AAJ2V926</accession>
<evidence type="ECO:0000313" key="5">
    <source>
        <dbReference type="Proteomes" id="UP001287445"/>
    </source>
</evidence>
<dbReference type="RefSeq" id="WP_081816184.1">
    <property type="nucleotide sequence ID" value="NZ_CAURVC010000010.1"/>
</dbReference>
<dbReference type="AlphaFoldDB" id="A0AAJ2V926"/>
<dbReference type="EMBL" id="JAWWMZ010000011">
    <property type="protein sequence ID" value="MDX4956474.1"/>
    <property type="molecule type" value="Genomic_DNA"/>
</dbReference>
<protein>
    <submittedName>
        <fullName evidence="4">Collagen-like protein</fullName>
    </submittedName>
</protein>
<dbReference type="PANTHER" id="PTHR24637">
    <property type="entry name" value="COLLAGEN"/>
    <property type="match status" value="1"/>
</dbReference>
<reference evidence="4" key="1">
    <citation type="submission" date="2023-11" db="EMBL/GenBank/DDBJ databases">
        <title>Identification and selenium tolerance of Delftia acidovorans R3-25.</title>
        <authorList>
            <person name="Zhang S."/>
            <person name="Liu Y."/>
            <person name="Guo Y."/>
        </authorList>
    </citation>
    <scope>NUCLEOTIDE SEQUENCE</scope>
    <source>
        <strain evidence="4">R3-25</strain>
    </source>
</reference>
<keyword evidence="2" id="KW-0732">Signal</keyword>
<organism evidence="4 5">
    <name type="scientific">Delftia acidovorans</name>
    <name type="common">Pseudomonas acidovorans</name>
    <name type="synonym">Comamonas acidovorans</name>
    <dbReference type="NCBI Taxonomy" id="80866"/>
    <lineage>
        <taxon>Bacteria</taxon>
        <taxon>Pseudomonadati</taxon>
        <taxon>Pseudomonadota</taxon>
        <taxon>Betaproteobacteria</taxon>
        <taxon>Burkholderiales</taxon>
        <taxon>Comamonadaceae</taxon>
        <taxon>Delftia</taxon>
    </lineage>
</organism>
<feature type="chain" id="PRO_5042620535" evidence="2">
    <location>
        <begin position="26"/>
        <end position="311"/>
    </location>
</feature>
<evidence type="ECO:0000256" key="2">
    <source>
        <dbReference type="SAM" id="SignalP"/>
    </source>
</evidence>
<feature type="region of interest" description="Disordered" evidence="1">
    <location>
        <begin position="102"/>
        <end position="127"/>
    </location>
</feature>
<gene>
    <name evidence="4" type="ORF">SGN30_23930</name>
</gene>
<evidence type="ECO:0000259" key="3">
    <source>
        <dbReference type="Pfam" id="PF18573"/>
    </source>
</evidence>
<dbReference type="InterPro" id="IPR008983">
    <property type="entry name" value="Tumour_necrosis_fac-like_dom"/>
</dbReference>
<comment type="caution">
    <text evidence="4">The sequence shown here is derived from an EMBL/GenBank/DDBJ whole genome shotgun (WGS) entry which is preliminary data.</text>
</comment>
<keyword evidence="4" id="KW-0176">Collagen</keyword>
<feature type="domain" description="BclA C-terminal" evidence="3">
    <location>
        <begin position="183"/>
        <end position="310"/>
    </location>
</feature>
<dbReference type="Proteomes" id="UP001287445">
    <property type="component" value="Unassembled WGS sequence"/>
</dbReference>
<dbReference type="InterPro" id="IPR008160">
    <property type="entry name" value="Collagen"/>
</dbReference>
<dbReference type="PANTHER" id="PTHR24637:SF421">
    <property type="entry name" value="CUTICLE COLLAGEN DPY-2"/>
    <property type="match status" value="1"/>
</dbReference>
<evidence type="ECO:0000313" key="4">
    <source>
        <dbReference type="EMBL" id="MDX4956474.1"/>
    </source>
</evidence>
<dbReference type="Pfam" id="PF18573">
    <property type="entry name" value="BclA_C"/>
    <property type="match status" value="1"/>
</dbReference>
<dbReference type="Gene3D" id="2.60.120.40">
    <property type="match status" value="1"/>
</dbReference>
<dbReference type="Pfam" id="PF01391">
    <property type="entry name" value="Collagen"/>
    <property type="match status" value="1"/>
</dbReference>
<evidence type="ECO:0000256" key="1">
    <source>
        <dbReference type="SAM" id="MobiDB-lite"/>
    </source>
</evidence>
<proteinExistence type="predicted"/>
<name>A0AAJ2V926_DELAC</name>
<feature type="signal peptide" evidence="2">
    <location>
        <begin position="1"/>
        <end position="25"/>
    </location>
</feature>
<dbReference type="InterPro" id="IPR041415">
    <property type="entry name" value="BclA_C"/>
</dbReference>